<evidence type="ECO:0000256" key="1">
    <source>
        <dbReference type="SAM" id="MobiDB-lite"/>
    </source>
</evidence>
<dbReference type="PANTHER" id="PTHR46579:SF1">
    <property type="entry name" value="F5_8 TYPE C DOMAIN-CONTAINING PROTEIN"/>
    <property type="match status" value="1"/>
</dbReference>
<proteinExistence type="predicted"/>
<accession>A0A9Q3JUL4</accession>
<dbReference type="PANTHER" id="PTHR46579">
    <property type="entry name" value="F5/8 TYPE C DOMAIN-CONTAINING PROTEIN-RELATED"/>
    <property type="match status" value="1"/>
</dbReference>
<dbReference type="OrthoDB" id="3269001at2759"/>
<comment type="caution">
    <text evidence="2">The sequence shown here is derived from an EMBL/GenBank/DDBJ whole genome shotgun (WGS) entry which is preliminary data.</text>
</comment>
<reference evidence="2" key="1">
    <citation type="submission" date="2021-03" db="EMBL/GenBank/DDBJ databases">
        <title>Draft genome sequence of rust myrtle Austropuccinia psidii MF-1, a brazilian biotype.</title>
        <authorList>
            <person name="Quecine M.C."/>
            <person name="Pachon D.M.R."/>
            <person name="Bonatelli M.L."/>
            <person name="Correr F.H."/>
            <person name="Franceschini L.M."/>
            <person name="Leite T.F."/>
            <person name="Margarido G.R.A."/>
            <person name="Almeida C.A."/>
            <person name="Ferrarezi J.A."/>
            <person name="Labate C.A."/>
        </authorList>
    </citation>
    <scope>NUCLEOTIDE SEQUENCE</scope>
    <source>
        <strain evidence="2">MF-1</strain>
    </source>
</reference>
<gene>
    <name evidence="2" type="ORF">O181_107520</name>
</gene>
<protein>
    <recommendedName>
        <fullName evidence="4">Transposase domain-containing protein</fullName>
    </recommendedName>
</protein>
<evidence type="ECO:0000313" key="2">
    <source>
        <dbReference type="EMBL" id="MBW0567805.1"/>
    </source>
</evidence>
<evidence type="ECO:0000313" key="3">
    <source>
        <dbReference type="Proteomes" id="UP000765509"/>
    </source>
</evidence>
<dbReference type="AlphaFoldDB" id="A0A9Q3JUL4"/>
<organism evidence="2 3">
    <name type="scientific">Austropuccinia psidii MF-1</name>
    <dbReference type="NCBI Taxonomy" id="1389203"/>
    <lineage>
        <taxon>Eukaryota</taxon>
        <taxon>Fungi</taxon>
        <taxon>Dikarya</taxon>
        <taxon>Basidiomycota</taxon>
        <taxon>Pucciniomycotina</taxon>
        <taxon>Pucciniomycetes</taxon>
        <taxon>Pucciniales</taxon>
        <taxon>Sphaerophragmiaceae</taxon>
        <taxon>Austropuccinia</taxon>
    </lineage>
</organism>
<feature type="region of interest" description="Disordered" evidence="1">
    <location>
        <begin position="203"/>
        <end position="225"/>
    </location>
</feature>
<evidence type="ECO:0008006" key="4">
    <source>
        <dbReference type="Google" id="ProtNLM"/>
    </source>
</evidence>
<sequence length="708" mass="80725">MEICTCPKCKEFQFTDRDGQQHQGVLVSRSTRNRHWAKTAKQGTIPSDLVSQISIEEDNSDNTSEVSSYKSETLSSFSDNKDTSSKLIQMTLCLIAWLHLVCGVSRQRCRFALEYMVQLIQICRLNRINSDFQKSIPQDIRTIVKTLKLVPKLNQHVCCPRCYCLYDTDIAPFECGYKDFSQSRPCGEELFVPLLINPLPEFQKESQKRSTPLNPPKNRKPHSTYTTQSFSDWLAWFIPQVEASIDDWKYKAQSQAGLISDYQHSPAWNNLYPILQRSHSSSMLLSFSLFVDWFNPLTNKLAGKQVSLGILALNCLNLPPSTRWKFKNTFISGIIPAPNQPNPITINNILCSFVDELIKLQSGINIPTPKFPKGRIIIVKLGCLIGDLVATHKVAGYASHAATSFCTWCECTKAEVENLEVSRLRKSRIVKDYSRAFKDARNQTEADHIVKKSGIRWSELNRLPYWDPVQQTSLGIMHMWFEGILQTHFVNRWHFSFSKSQEKYNSSNNESTQASNSNDAMEIDEPLNKISGLSSEQLTKMSILLKEVVLPSGITRVPPRIGTFKGGKIKASEWQSLFSIYLPLVVLDVFLEDVERYESNSPINQLLLKNICALITCTNILISKSITEADANLFLRRYKSYCQTSHKLFLNCKMNPNHHYALHVKSQLLWWGPLNAISENSGERLNGFLQTLQHNGKTGQSHQDLFFQ</sequence>
<dbReference type="Proteomes" id="UP000765509">
    <property type="component" value="Unassembled WGS sequence"/>
</dbReference>
<name>A0A9Q3JUL4_9BASI</name>
<keyword evidence="3" id="KW-1185">Reference proteome</keyword>
<dbReference type="EMBL" id="AVOT02081449">
    <property type="protein sequence ID" value="MBW0567805.1"/>
    <property type="molecule type" value="Genomic_DNA"/>
</dbReference>